<evidence type="ECO:0000256" key="2">
    <source>
        <dbReference type="ARBA" id="ARBA00018953"/>
    </source>
</evidence>
<dbReference type="SUPFAM" id="SSF52151">
    <property type="entry name" value="FabD/lysophospholipase-like"/>
    <property type="match status" value="1"/>
</dbReference>
<dbReference type="FunFam" id="3.30.70.250:FF:000001">
    <property type="entry name" value="Malonyl CoA-acyl carrier protein transacylase"/>
    <property type="match status" value="1"/>
</dbReference>
<name>J9A644_9PROT</name>
<evidence type="ECO:0000313" key="10">
    <source>
        <dbReference type="Proteomes" id="UP000004836"/>
    </source>
</evidence>
<dbReference type="InterPro" id="IPR016036">
    <property type="entry name" value="Malonyl_transacylase_ACP-bd"/>
</dbReference>
<comment type="catalytic activity">
    <reaction evidence="5 6">
        <text>holo-[ACP] + malonyl-CoA = malonyl-[ACP] + CoA</text>
        <dbReference type="Rhea" id="RHEA:41792"/>
        <dbReference type="Rhea" id="RHEA-COMP:9623"/>
        <dbReference type="Rhea" id="RHEA-COMP:9685"/>
        <dbReference type="ChEBI" id="CHEBI:57287"/>
        <dbReference type="ChEBI" id="CHEBI:57384"/>
        <dbReference type="ChEBI" id="CHEBI:64479"/>
        <dbReference type="ChEBI" id="CHEBI:78449"/>
        <dbReference type="EC" id="2.3.1.39"/>
    </reaction>
</comment>
<dbReference type="InterPro" id="IPR001227">
    <property type="entry name" value="Ac_transferase_dom_sf"/>
</dbReference>
<evidence type="ECO:0000256" key="6">
    <source>
        <dbReference type="PIRNR" id="PIRNR000446"/>
    </source>
</evidence>
<dbReference type="Pfam" id="PF00698">
    <property type="entry name" value="Acyl_transf_1"/>
    <property type="match status" value="1"/>
</dbReference>
<dbReference type="eggNOG" id="COG0331">
    <property type="taxonomic scope" value="Bacteria"/>
</dbReference>
<organism evidence="9 10">
    <name type="scientific">alpha proteobacterium IMCC14465</name>
    <dbReference type="NCBI Taxonomy" id="1220535"/>
    <lineage>
        <taxon>Bacteria</taxon>
        <taxon>Pseudomonadati</taxon>
        <taxon>Pseudomonadota</taxon>
        <taxon>Alphaproteobacteria</taxon>
        <taxon>PS1 clade</taxon>
    </lineage>
</organism>
<reference evidence="9 10" key="1">
    <citation type="journal article" date="2012" name="J. Bacteriol.">
        <title>Genome Sequence of Strain IMCC14465, Isolated from the East Sea, Belonging to the PS1 Clade of Alphaproteobacteria.</title>
        <authorList>
            <person name="Yang S.J."/>
            <person name="Kang I."/>
            <person name="Cho J.C."/>
        </authorList>
    </citation>
    <scope>NUCLEOTIDE SEQUENCE [LARGE SCALE GENOMIC DNA]</scope>
    <source>
        <strain evidence="9 10">IMCC14465</strain>
    </source>
</reference>
<proteinExistence type="inferred from homology"/>
<dbReference type="Gene3D" id="3.30.70.250">
    <property type="entry name" value="Malonyl-CoA ACP transacylase, ACP-binding"/>
    <property type="match status" value="1"/>
</dbReference>
<comment type="caution">
    <text evidence="9">The sequence shown here is derived from an EMBL/GenBank/DDBJ whole genome shotgun (WGS) entry which is preliminary data.</text>
</comment>
<dbReference type="SMART" id="SM00827">
    <property type="entry name" value="PKS_AT"/>
    <property type="match status" value="1"/>
</dbReference>
<evidence type="ECO:0000256" key="5">
    <source>
        <dbReference type="ARBA" id="ARBA00048462"/>
    </source>
</evidence>
<dbReference type="EMBL" id="ALYF01000002">
    <property type="protein sequence ID" value="EJW21865.1"/>
    <property type="molecule type" value="Genomic_DNA"/>
</dbReference>
<dbReference type="InterPro" id="IPR004410">
    <property type="entry name" value="Malonyl_CoA-ACP_transAc_FabD"/>
</dbReference>
<dbReference type="InterPro" id="IPR014043">
    <property type="entry name" value="Acyl_transferase_dom"/>
</dbReference>
<dbReference type="GO" id="GO:0005829">
    <property type="term" value="C:cytosol"/>
    <property type="evidence" value="ECO:0007669"/>
    <property type="project" value="TreeGrafter"/>
</dbReference>
<dbReference type="STRING" id="1220535.IMCC14465_02590"/>
<evidence type="ECO:0000256" key="4">
    <source>
        <dbReference type="ARBA" id="ARBA00023315"/>
    </source>
</evidence>
<dbReference type="SUPFAM" id="SSF55048">
    <property type="entry name" value="Probable ACP-binding domain of malonyl-CoA ACP transacylase"/>
    <property type="match status" value="1"/>
</dbReference>
<feature type="active site" evidence="7">
    <location>
        <position position="204"/>
    </location>
</feature>
<dbReference type="InterPro" id="IPR024925">
    <property type="entry name" value="Malonyl_CoA-ACP_transAc"/>
</dbReference>
<dbReference type="Proteomes" id="UP000004836">
    <property type="component" value="Unassembled WGS sequence"/>
</dbReference>
<dbReference type="EC" id="2.3.1.39" evidence="1 6"/>
<evidence type="ECO:0000256" key="7">
    <source>
        <dbReference type="PIRSR" id="PIRSR000446-1"/>
    </source>
</evidence>
<dbReference type="OrthoDB" id="9808564at2"/>
<evidence type="ECO:0000256" key="3">
    <source>
        <dbReference type="ARBA" id="ARBA00022679"/>
    </source>
</evidence>
<dbReference type="GO" id="GO:0006633">
    <property type="term" value="P:fatty acid biosynthetic process"/>
    <property type="evidence" value="ECO:0007669"/>
    <property type="project" value="TreeGrafter"/>
</dbReference>
<keyword evidence="3 6" id="KW-0808">Transferase</keyword>
<dbReference type="PATRIC" id="fig|1220535.3.peg.257"/>
<keyword evidence="10" id="KW-1185">Reference proteome</keyword>
<accession>J9A644</accession>
<dbReference type="PANTHER" id="PTHR42681:SF1">
    <property type="entry name" value="MALONYL-COA-ACYL CARRIER PROTEIN TRANSACYLASE, MITOCHONDRIAL"/>
    <property type="match status" value="1"/>
</dbReference>
<dbReference type="PIRSF" id="PIRSF000446">
    <property type="entry name" value="Mct"/>
    <property type="match status" value="1"/>
</dbReference>
<gene>
    <name evidence="9" type="ORF">IMCC14465_02590</name>
</gene>
<dbReference type="Gene3D" id="3.40.366.10">
    <property type="entry name" value="Malonyl-Coenzyme A Acyl Carrier Protein, domain 2"/>
    <property type="match status" value="1"/>
</dbReference>
<comment type="similarity">
    <text evidence="6">Belongs to the fabD family.</text>
</comment>
<feature type="active site" evidence="7">
    <location>
        <position position="94"/>
    </location>
</feature>
<dbReference type="PANTHER" id="PTHR42681">
    <property type="entry name" value="MALONYL-COA-ACYL CARRIER PROTEIN TRANSACYLASE, MITOCHONDRIAL"/>
    <property type="match status" value="1"/>
</dbReference>
<dbReference type="GO" id="GO:0004314">
    <property type="term" value="F:[acyl-carrier-protein] S-malonyltransferase activity"/>
    <property type="evidence" value="ECO:0007669"/>
    <property type="project" value="UniProtKB-EC"/>
</dbReference>
<dbReference type="AlphaFoldDB" id="J9A644"/>
<dbReference type="InterPro" id="IPR016035">
    <property type="entry name" value="Acyl_Trfase/lysoPLipase"/>
</dbReference>
<keyword evidence="4 6" id="KW-0012">Acyltransferase</keyword>
<dbReference type="NCBIfam" id="TIGR00128">
    <property type="entry name" value="fabD"/>
    <property type="match status" value="1"/>
</dbReference>
<feature type="domain" description="Malonyl-CoA:ACP transacylase (MAT)" evidence="8">
    <location>
        <begin position="6"/>
        <end position="314"/>
    </location>
</feature>
<sequence length="314" mass="32773">MSRAIIFPGQGSQSVGMGRGLATQYPEAREVFEAVDEALGEKLSAIIWNGPDEELTLTENAQPALMAVSMATFRVLEKQGFSLADHADFVAGHSLGEYSALAAAGALTLADTAKLLRIRGKAMQQAVPVGVGAMAALLGPDFDTVVEIAAKASTDDEVCSAANDNAPGQVVISGSAAAVARAIDLAKEAGAKRAVELPVSAPFHCSLMSPAADAMREALADVTISAPVVPIITNVTASSCTNPEDIRTQLVEQVTGSVRWRESIEWLCKNNVTELVEVGSGKVLTGLARRINRELAASAINEVEDVDTFIASLN</sequence>
<evidence type="ECO:0000256" key="1">
    <source>
        <dbReference type="ARBA" id="ARBA00013258"/>
    </source>
</evidence>
<protein>
    <recommendedName>
        <fullName evidence="2 6">Malonyl CoA-acyl carrier protein transacylase</fullName>
        <ecNumber evidence="1 6">2.3.1.39</ecNumber>
    </recommendedName>
</protein>
<evidence type="ECO:0000259" key="8">
    <source>
        <dbReference type="SMART" id="SM00827"/>
    </source>
</evidence>
<dbReference type="InterPro" id="IPR050858">
    <property type="entry name" value="Mal-CoA-ACP_Trans/PKS_FabD"/>
</dbReference>
<evidence type="ECO:0000313" key="9">
    <source>
        <dbReference type="EMBL" id="EJW21865.1"/>
    </source>
</evidence>